<sequence length="191" mass="21343">MPLASRPSTCNWVFLFDAACKSIATGSFIFYASCKWTIDFANGFLVSCHLQVDPRLGTGSSVFIPLASGPLTCNWVFLLDATCKWIFDLQLCLLFFLKTLVSGLTTCNRVSLFFMPLASGPSTCNRVFYFLDATCKWTLDLQLGSFLFHATCKWTLNLQPSLIFLMPCHLQVAPRFATGFLCFSCHLQVDP</sequence>
<dbReference type="Gramene" id="TRITD5Bv1G123170.1">
    <property type="protein sequence ID" value="TRITD5Bv1G123170.1"/>
    <property type="gene ID" value="TRITD5Bv1G123170"/>
</dbReference>
<protein>
    <submittedName>
        <fullName evidence="1">Uncharacterized protein</fullName>
    </submittedName>
</protein>
<gene>
    <name evidence="1" type="ORF">TRITD_5Bv1G123170</name>
</gene>
<dbReference type="EMBL" id="LT934120">
    <property type="protein sequence ID" value="VAI32226.1"/>
    <property type="molecule type" value="Genomic_DNA"/>
</dbReference>
<dbReference type="Proteomes" id="UP000324705">
    <property type="component" value="Chromosome 5B"/>
</dbReference>
<dbReference type="AlphaFoldDB" id="A0A9R0X8T6"/>
<accession>A0A9R0X8T6</accession>
<name>A0A9R0X8T6_TRITD</name>
<reference evidence="1 2" key="1">
    <citation type="submission" date="2017-09" db="EMBL/GenBank/DDBJ databases">
        <authorList>
            <consortium name="International Durum Wheat Genome Sequencing Consortium (IDWGSC)"/>
            <person name="Milanesi L."/>
        </authorList>
    </citation>
    <scope>NUCLEOTIDE SEQUENCE [LARGE SCALE GENOMIC DNA]</scope>
    <source>
        <strain evidence="2">cv. Svevo</strain>
    </source>
</reference>
<proteinExistence type="predicted"/>
<evidence type="ECO:0000313" key="1">
    <source>
        <dbReference type="EMBL" id="VAI32226.1"/>
    </source>
</evidence>
<organism evidence="1 2">
    <name type="scientific">Triticum turgidum subsp. durum</name>
    <name type="common">Durum wheat</name>
    <name type="synonym">Triticum durum</name>
    <dbReference type="NCBI Taxonomy" id="4567"/>
    <lineage>
        <taxon>Eukaryota</taxon>
        <taxon>Viridiplantae</taxon>
        <taxon>Streptophyta</taxon>
        <taxon>Embryophyta</taxon>
        <taxon>Tracheophyta</taxon>
        <taxon>Spermatophyta</taxon>
        <taxon>Magnoliopsida</taxon>
        <taxon>Liliopsida</taxon>
        <taxon>Poales</taxon>
        <taxon>Poaceae</taxon>
        <taxon>BOP clade</taxon>
        <taxon>Pooideae</taxon>
        <taxon>Triticodae</taxon>
        <taxon>Triticeae</taxon>
        <taxon>Triticinae</taxon>
        <taxon>Triticum</taxon>
    </lineage>
</organism>
<keyword evidence="2" id="KW-1185">Reference proteome</keyword>
<evidence type="ECO:0000313" key="2">
    <source>
        <dbReference type="Proteomes" id="UP000324705"/>
    </source>
</evidence>